<evidence type="ECO:0000313" key="1">
    <source>
        <dbReference type="EMBL" id="KAI6092700.1"/>
    </source>
</evidence>
<accession>A0ACC0DIU8</accession>
<reference evidence="1 2" key="1">
    <citation type="journal article" date="2022" name="New Phytol.">
        <title>Ecological generalism drives hyperdiversity of secondary metabolite gene clusters in xylarialean endophytes.</title>
        <authorList>
            <person name="Franco M.E.E."/>
            <person name="Wisecaver J.H."/>
            <person name="Arnold A.E."/>
            <person name="Ju Y.M."/>
            <person name="Slot J.C."/>
            <person name="Ahrendt S."/>
            <person name="Moore L.P."/>
            <person name="Eastman K.E."/>
            <person name="Scott K."/>
            <person name="Konkel Z."/>
            <person name="Mondo S.J."/>
            <person name="Kuo A."/>
            <person name="Hayes R.D."/>
            <person name="Haridas S."/>
            <person name="Andreopoulos B."/>
            <person name="Riley R."/>
            <person name="LaButti K."/>
            <person name="Pangilinan J."/>
            <person name="Lipzen A."/>
            <person name="Amirebrahimi M."/>
            <person name="Yan J."/>
            <person name="Adam C."/>
            <person name="Keymanesh K."/>
            <person name="Ng V."/>
            <person name="Louie K."/>
            <person name="Northen T."/>
            <person name="Drula E."/>
            <person name="Henrissat B."/>
            <person name="Hsieh H.M."/>
            <person name="Youens-Clark K."/>
            <person name="Lutzoni F."/>
            <person name="Miadlikowska J."/>
            <person name="Eastwood D.C."/>
            <person name="Hamelin R.C."/>
            <person name="Grigoriev I.V."/>
            <person name="U'Ren J.M."/>
        </authorList>
    </citation>
    <scope>NUCLEOTIDE SEQUENCE [LARGE SCALE GENOMIC DNA]</scope>
    <source>
        <strain evidence="1 2">ER1909</strain>
    </source>
</reference>
<protein>
    <submittedName>
        <fullName evidence="1">Uncharacterized protein</fullName>
    </submittedName>
</protein>
<keyword evidence="2" id="KW-1185">Reference proteome</keyword>
<dbReference type="Proteomes" id="UP001497680">
    <property type="component" value="Unassembled WGS sequence"/>
</dbReference>
<name>A0ACC0DIU8_9PEZI</name>
<sequence>MAPELRKRKTKETAIPAAKPATKAKADVAATKRKAPDDASPIAVKKSKSVKEDGRPKKVKADKKTSKSRRSTDAVEKEDDGANGEADGSQVLDDEDENAQALAKAVDSDEEDDAVVDTEAAFQEGGDVGEIPKTSKKLLKSANPEDDERGVVYIGRLPHGFYEHEMRSYFSQFGTIERLRMSRNKKTGASRHFAFIEFTSAAVAEVVVKTMDNYLLFGRVLKVKLVPQSQIHDDLWKGANKRFKKVPWNKIAGNQLKKPLSESTWTQKISKEEQKRNERAKKLLDMGYEFEAPKMKSVEEAAKEQPAALEGTEDEAPKAIVAAPEVAAEPTVEEEAKDGENKSAEAESTVKEPTTISKQDAPKPSKKGKKAKAKKAAK</sequence>
<dbReference type="EMBL" id="MU394282">
    <property type="protein sequence ID" value="KAI6092700.1"/>
    <property type="molecule type" value="Genomic_DNA"/>
</dbReference>
<gene>
    <name evidence="1" type="ORF">F4821DRAFT_223052</name>
</gene>
<comment type="caution">
    <text evidence="1">The sequence shown here is derived from an EMBL/GenBank/DDBJ whole genome shotgun (WGS) entry which is preliminary data.</text>
</comment>
<evidence type="ECO:0000313" key="2">
    <source>
        <dbReference type="Proteomes" id="UP001497680"/>
    </source>
</evidence>
<organism evidence="1 2">
    <name type="scientific">Hypoxylon rubiginosum</name>
    <dbReference type="NCBI Taxonomy" id="110542"/>
    <lineage>
        <taxon>Eukaryota</taxon>
        <taxon>Fungi</taxon>
        <taxon>Dikarya</taxon>
        <taxon>Ascomycota</taxon>
        <taxon>Pezizomycotina</taxon>
        <taxon>Sordariomycetes</taxon>
        <taxon>Xylariomycetidae</taxon>
        <taxon>Xylariales</taxon>
        <taxon>Hypoxylaceae</taxon>
        <taxon>Hypoxylon</taxon>
    </lineage>
</organism>
<proteinExistence type="predicted"/>